<organism evidence="1 2">
    <name type="scientific">Ignelater luminosus</name>
    <name type="common">Cucubano</name>
    <name type="synonym">Pyrophorus luminosus</name>
    <dbReference type="NCBI Taxonomy" id="2038154"/>
    <lineage>
        <taxon>Eukaryota</taxon>
        <taxon>Metazoa</taxon>
        <taxon>Ecdysozoa</taxon>
        <taxon>Arthropoda</taxon>
        <taxon>Hexapoda</taxon>
        <taxon>Insecta</taxon>
        <taxon>Pterygota</taxon>
        <taxon>Neoptera</taxon>
        <taxon>Endopterygota</taxon>
        <taxon>Coleoptera</taxon>
        <taxon>Polyphaga</taxon>
        <taxon>Elateriformia</taxon>
        <taxon>Elateroidea</taxon>
        <taxon>Elateridae</taxon>
        <taxon>Agrypninae</taxon>
        <taxon>Pyrophorini</taxon>
        <taxon>Ignelater</taxon>
    </lineage>
</organism>
<dbReference type="AlphaFoldDB" id="A0A8K0D0B1"/>
<dbReference type="Proteomes" id="UP000801492">
    <property type="component" value="Unassembled WGS sequence"/>
</dbReference>
<proteinExistence type="predicted"/>
<name>A0A8K0D0B1_IGNLU</name>
<reference evidence="1" key="1">
    <citation type="submission" date="2019-08" db="EMBL/GenBank/DDBJ databases">
        <title>The genome of the North American firefly Photinus pyralis.</title>
        <authorList>
            <consortium name="Photinus pyralis genome working group"/>
            <person name="Fallon T.R."/>
            <person name="Sander Lower S.E."/>
            <person name="Weng J.-K."/>
        </authorList>
    </citation>
    <scope>NUCLEOTIDE SEQUENCE</scope>
    <source>
        <strain evidence="1">TRF0915ILg1</strain>
        <tissue evidence="1">Whole body</tissue>
    </source>
</reference>
<evidence type="ECO:0000313" key="2">
    <source>
        <dbReference type="Proteomes" id="UP000801492"/>
    </source>
</evidence>
<dbReference type="EMBL" id="VTPC01006579">
    <property type="protein sequence ID" value="KAF2894831.1"/>
    <property type="molecule type" value="Genomic_DNA"/>
</dbReference>
<dbReference type="OrthoDB" id="6755130at2759"/>
<gene>
    <name evidence="1" type="ORF">ILUMI_11343</name>
</gene>
<protein>
    <recommendedName>
        <fullName evidence="3">Retrotransposon gag domain-containing protein</fullName>
    </recommendedName>
</protein>
<accession>A0A8K0D0B1</accession>
<sequence length="359" mass="40979">MIIKTLHGEIDVGATAAKAWLEKLVLQKSGTTRIFCELNTWDNFKDRFENTFNMEASLTDKWSRMVKGIPRSDESLSTYFHDKYGLCRALNLTFPETKEQILVGLSSKYVVQELLAKNHEEKDLQILHKIYQKSQNLETNTTSASREKYSYNEQSDTLMKKDAYGENRIQLIETVDVTEVIENETAQEILEFTESSAITEVLENGSEKEVIELTEYLVTAEALQNENTTKKIQLAENVITGDLVGTRQQRGELATQVDINEMGNYQQIEYQNYETNGLMENILIVFADEIDKIADEENVEKLMIPNDVLPNTSVSNSTSEKTAKLSTINDILQWPKSSVRKGKRSIQRTPYIINHISVL</sequence>
<evidence type="ECO:0008006" key="3">
    <source>
        <dbReference type="Google" id="ProtNLM"/>
    </source>
</evidence>
<evidence type="ECO:0000313" key="1">
    <source>
        <dbReference type="EMBL" id="KAF2894831.1"/>
    </source>
</evidence>
<comment type="caution">
    <text evidence="1">The sequence shown here is derived from an EMBL/GenBank/DDBJ whole genome shotgun (WGS) entry which is preliminary data.</text>
</comment>
<keyword evidence="2" id="KW-1185">Reference proteome</keyword>